<gene>
    <name evidence="1" type="ORF">QMY55_05755</name>
</gene>
<dbReference type="Pfam" id="PF16074">
    <property type="entry name" value="PilW"/>
    <property type="match status" value="1"/>
</dbReference>
<protein>
    <submittedName>
        <fullName evidence="1">PilW family protein</fullName>
    </submittedName>
</protein>
<dbReference type="InterPro" id="IPR032092">
    <property type="entry name" value="PilW"/>
</dbReference>
<name>A0ABY8SXU9_9BURK</name>
<proteinExistence type="predicted"/>
<dbReference type="EMBL" id="CP125947">
    <property type="protein sequence ID" value="WHS67874.1"/>
    <property type="molecule type" value="Genomic_DNA"/>
</dbReference>
<evidence type="ECO:0000313" key="1">
    <source>
        <dbReference type="EMBL" id="WHS67874.1"/>
    </source>
</evidence>
<organism evidence="1 2">
    <name type="scientific">Comamonas resistens</name>
    <dbReference type="NCBI Taxonomy" id="3046670"/>
    <lineage>
        <taxon>Bacteria</taxon>
        <taxon>Pseudomonadati</taxon>
        <taxon>Pseudomonadota</taxon>
        <taxon>Betaproteobacteria</taxon>
        <taxon>Burkholderiales</taxon>
        <taxon>Comamonadaceae</taxon>
        <taxon>Comamonas</taxon>
    </lineage>
</organism>
<accession>A0ABY8SXU9</accession>
<sequence length="288" mass="30141">MVGIAIGLLVVAVASGALMVSRSVSGTVSDASSIQQQATYAMRVIGQQLRQAGSLYLNPQPNPAEAGADAATLAASVVVFEATAGDTSKSAADDLLSTSPPLDYINPATSTLLGSSSPDKLAVGYRRYKEAVYGSSTEQTLLRNCLGSPSDDAKNDAQVKILSVFERNDKNELQCTGNGTVQPLARNVANFQVRYLLQDNSVPGATKIQYVAASKVGTASDWGKVQAAEVCLVLYGDEAIDLPADSAYTGCDGSSVNIPTTGAEARRMHITFRNVFQLRSQGLLGTVL</sequence>
<evidence type="ECO:0000313" key="2">
    <source>
        <dbReference type="Proteomes" id="UP001240697"/>
    </source>
</evidence>
<reference evidence="1 2" key="1">
    <citation type="submission" date="2023-05" db="EMBL/GenBank/DDBJ databases">
        <authorList>
            <person name="Yin Y."/>
            <person name="Lu Z."/>
        </authorList>
    </citation>
    <scope>NUCLEOTIDE SEQUENCE [LARGE SCALE GENOMIC DNA]</scope>
    <source>
        <strain evidence="1 2">ZM22</strain>
    </source>
</reference>
<dbReference type="Proteomes" id="UP001240697">
    <property type="component" value="Chromosome"/>
</dbReference>
<keyword evidence="2" id="KW-1185">Reference proteome</keyword>